<dbReference type="RefSeq" id="WP_380319550.1">
    <property type="nucleotide sequence ID" value="NZ_JBHYPW010000009.1"/>
</dbReference>
<comment type="subcellular location">
    <subcellularLocation>
        <location evidence="1">Cytoplasm</location>
    </subcellularLocation>
</comment>
<comment type="caution">
    <text evidence="16">The sequence shown here is derived from an EMBL/GenBank/DDBJ whole genome shotgun (WGS) entry which is preliminary data.</text>
</comment>
<comment type="similarity">
    <text evidence="3 14">Belongs to the glycosyl hydrolase 13 family.</text>
</comment>
<evidence type="ECO:0000256" key="5">
    <source>
        <dbReference type="ARBA" id="ARBA00015938"/>
    </source>
</evidence>
<feature type="domain" description="Glycosyl hydrolase family 13 catalytic" evidence="15">
    <location>
        <begin position="96"/>
        <end position="442"/>
    </location>
</feature>
<evidence type="ECO:0000256" key="10">
    <source>
        <dbReference type="ARBA" id="ARBA00032057"/>
    </source>
</evidence>
<dbReference type="Gene3D" id="2.60.40.10">
    <property type="entry name" value="Immunoglobulins"/>
    <property type="match status" value="1"/>
</dbReference>
<dbReference type="NCBIfam" id="TIGR02402">
    <property type="entry name" value="trehalose_TreZ"/>
    <property type="match status" value="1"/>
</dbReference>
<evidence type="ECO:0000256" key="13">
    <source>
        <dbReference type="NCBIfam" id="TIGR02402"/>
    </source>
</evidence>
<organism evidence="16 17">
    <name type="scientific">Kitasatospora phosalacinea</name>
    <dbReference type="NCBI Taxonomy" id="2065"/>
    <lineage>
        <taxon>Bacteria</taxon>
        <taxon>Bacillati</taxon>
        <taxon>Actinomycetota</taxon>
        <taxon>Actinomycetes</taxon>
        <taxon>Kitasatosporales</taxon>
        <taxon>Streptomycetaceae</taxon>
        <taxon>Kitasatospora</taxon>
    </lineage>
</organism>
<evidence type="ECO:0000256" key="11">
    <source>
        <dbReference type="ARBA" id="ARBA00033284"/>
    </source>
</evidence>
<dbReference type="Gene3D" id="1.10.10.760">
    <property type="entry name" value="E-set domains of sugar-utilizing enzymes"/>
    <property type="match status" value="1"/>
</dbReference>
<keyword evidence="6" id="KW-0963">Cytoplasm</keyword>
<dbReference type="PIRSF" id="PIRSF006337">
    <property type="entry name" value="Trehalose_TreZ"/>
    <property type="match status" value="1"/>
</dbReference>
<dbReference type="PANTHER" id="PTHR43651:SF11">
    <property type="entry name" value="MALTO-OLIGOSYLTREHALOSE TREHALOHYDROLASE"/>
    <property type="match status" value="1"/>
</dbReference>
<gene>
    <name evidence="16" type="primary">treZ</name>
    <name evidence="16" type="ORF">ACFW6T_06015</name>
</gene>
<evidence type="ECO:0000256" key="12">
    <source>
        <dbReference type="ARBA" id="ARBA00034013"/>
    </source>
</evidence>
<keyword evidence="9 14" id="KW-0326">Glycosidase</keyword>
<dbReference type="PANTHER" id="PTHR43651">
    <property type="entry name" value="1,4-ALPHA-GLUCAN-BRANCHING ENZYME"/>
    <property type="match status" value="1"/>
</dbReference>
<evidence type="ECO:0000313" key="17">
    <source>
        <dbReference type="Proteomes" id="UP001599542"/>
    </source>
</evidence>
<proteinExistence type="inferred from homology"/>
<dbReference type="Proteomes" id="UP001599542">
    <property type="component" value="Unassembled WGS sequence"/>
</dbReference>
<keyword evidence="17" id="KW-1185">Reference proteome</keyword>
<dbReference type="InterPro" id="IPR014756">
    <property type="entry name" value="Ig_E-set"/>
</dbReference>
<dbReference type="CDD" id="cd11325">
    <property type="entry name" value="AmyAc_GTHase"/>
    <property type="match status" value="1"/>
</dbReference>
<dbReference type="GO" id="GO:0033942">
    <property type="term" value="F:4-alpha-D-(1-&gt;4)-alpha-D-glucanotrehalose trehalohydrolase activity"/>
    <property type="evidence" value="ECO:0007669"/>
    <property type="project" value="UniProtKB-EC"/>
</dbReference>
<dbReference type="Gene3D" id="3.20.20.80">
    <property type="entry name" value="Glycosidases"/>
    <property type="match status" value="1"/>
</dbReference>
<comment type="pathway">
    <text evidence="2 14">Glycan biosynthesis; trehalose biosynthesis.</text>
</comment>
<dbReference type="Pfam" id="PF00128">
    <property type="entry name" value="Alpha-amylase"/>
    <property type="match status" value="1"/>
</dbReference>
<reference evidence="16 17" key="1">
    <citation type="submission" date="2024-09" db="EMBL/GenBank/DDBJ databases">
        <title>The Natural Products Discovery Center: Release of the First 8490 Sequenced Strains for Exploring Actinobacteria Biosynthetic Diversity.</title>
        <authorList>
            <person name="Kalkreuter E."/>
            <person name="Kautsar S.A."/>
            <person name="Yang D."/>
            <person name="Bader C.D."/>
            <person name="Teijaro C.N."/>
            <person name="Fluegel L."/>
            <person name="Davis C.M."/>
            <person name="Simpson J.R."/>
            <person name="Lauterbach L."/>
            <person name="Steele A.D."/>
            <person name="Gui C."/>
            <person name="Meng S."/>
            <person name="Li G."/>
            <person name="Viehrig K."/>
            <person name="Ye F."/>
            <person name="Su P."/>
            <person name="Kiefer A.F."/>
            <person name="Nichols A."/>
            <person name="Cepeda A.J."/>
            <person name="Yan W."/>
            <person name="Fan B."/>
            <person name="Jiang Y."/>
            <person name="Adhikari A."/>
            <person name="Zheng C.-J."/>
            <person name="Schuster L."/>
            <person name="Cowan T.M."/>
            <person name="Smanski M.J."/>
            <person name="Chevrette M.G."/>
            <person name="De Carvalho L.P.S."/>
            <person name="Shen B."/>
        </authorList>
    </citation>
    <scope>NUCLEOTIDE SEQUENCE [LARGE SCALE GENOMIC DNA]</scope>
    <source>
        <strain evidence="16 17">NPDC058753</strain>
    </source>
</reference>
<keyword evidence="8" id="KW-0119">Carbohydrate metabolism</keyword>
<evidence type="ECO:0000256" key="1">
    <source>
        <dbReference type="ARBA" id="ARBA00004496"/>
    </source>
</evidence>
<dbReference type="SMART" id="SM00642">
    <property type="entry name" value="Aamy"/>
    <property type="match status" value="1"/>
</dbReference>
<keyword evidence="7 14" id="KW-0378">Hydrolase</keyword>
<evidence type="ECO:0000256" key="2">
    <source>
        <dbReference type="ARBA" id="ARBA00005199"/>
    </source>
</evidence>
<dbReference type="EMBL" id="JBHYPX010000007">
    <property type="protein sequence ID" value="MFE1351531.1"/>
    <property type="molecule type" value="Genomic_DNA"/>
</dbReference>
<dbReference type="SUPFAM" id="SSF81296">
    <property type="entry name" value="E set domains"/>
    <property type="match status" value="1"/>
</dbReference>
<dbReference type="InterPro" id="IPR017853">
    <property type="entry name" value="GH"/>
</dbReference>
<evidence type="ECO:0000259" key="15">
    <source>
        <dbReference type="SMART" id="SM00642"/>
    </source>
</evidence>
<name>A0ABW6GFN5_9ACTN</name>
<dbReference type="InterPro" id="IPR012768">
    <property type="entry name" value="Trehalose_TreZ"/>
</dbReference>
<sequence>MQYQVWAPDAKVVEVEVGAVPYLLERDPGRPGWWRGEAPEGDYGFRLNGGRALPDPRSARQPFGPDGLSRPVDHDAFAWSETAWRGRPLPGAVVYELHVGTFTLEGTFDAAAEKLDHLVELGVDFVELMPVCTFPGRSGWGYDGVGLWAVHEPYGGPDGLKRFVDAAHRRGLGVVLDVVHNHLGPSGNYLPQYGPYFTDRHQTPWGSAVNLDAPGSDEVRAFLVGSALAWLRDYRIDGLRLDAVHALVDTRARHFLEELAAEVQKLAQATGRPLFLVGESDLNDPRTTAAREAGGQGLDAQWSDDFHHALHCLLTGESQGYYADFAADPYAALARTLTRGFFHDGSWSSFRGRSHGRPFPPERGHRLLGYAQTHDQVGNRATGDRLSASLPPGRLAAAAALVLTSPFTPMLFMGEEWGAGTPWQYFTDHTDPQLAEAVRQGRRREFAGHGWRAEDVPDPQSPATVAASTLDWSEPGRAPHAELLAWYRELIRLRRAAPELADGDLAAVRVRHDAAAGWLAVHRGRYRVLVRLGGGPQPLPVPLEGELAALAASFGEVAAGPNGAVLLGPDAVAVVRTA</sequence>
<protein>
    <recommendedName>
        <fullName evidence="5 13">Malto-oligosyltrehalose trehalohydrolase</fullName>
        <shortName evidence="14">MTHase</shortName>
        <ecNumber evidence="4 13">3.2.1.141</ecNumber>
    </recommendedName>
    <alternativeName>
        <fullName evidence="11 14">4-alpha-D-((1-&gt;4)-alpha-D-glucano)trehalose trehalohydrolase</fullName>
    </alternativeName>
    <alternativeName>
        <fullName evidence="10 14">Maltooligosyl trehalose trehalohydrolase</fullName>
    </alternativeName>
</protein>
<evidence type="ECO:0000256" key="8">
    <source>
        <dbReference type="ARBA" id="ARBA00023277"/>
    </source>
</evidence>
<comment type="catalytic activity">
    <reaction evidence="12 14">
        <text>hydrolysis of (1-&gt;4)-alpha-D-glucosidic linkage in 4-alpha-D-[(1-&gt;4)-alpha-D-glucanosyl]n trehalose to yield trehalose and (1-&gt;4)-alpha-D-glucan.</text>
        <dbReference type="EC" id="3.2.1.141"/>
    </reaction>
</comment>
<dbReference type="SUPFAM" id="SSF51445">
    <property type="entry name" value="(Trans)glycosidases"/>
    <property type="match status" value="1"/>
</dbReference>
<evidence type="ECO:0000256" key="3">
    <source>
        <dbReference type="ARBA" id="ARBA00008061"/>
    </source>
</evidence>
<evidence type="ECO:0000256" key="7">
    <source>
        <dbReference type="ARBA" id="ARBA00022801"/>
    </source>
</evidence>
<dbReference type="InterPro" id="IPR006047">
    <property type="entry name" value="GH13_cat_dom"/>
</dbReference>
<accession>A0ABW6GFN5</accession>
<evidence type="ECO:0000256" key="9">
    <source>
        <dbReference type="ARBA" id="ARBA00023295"/>
    </source>
</evidence>
<evidence type="ECO:0000313" key="16">
    <source>
        <dbReference type="EMBL" id="MFE1351531.1"/>
    </source>
</evidence>
<evidence type="ECO:0000256" key="14">
    <source>
        <dbReference type="PIRNR" id="PIRNR006337"/>
    </source>
</evidence>
<dbReference type="EC" id="3.2.1.141" evidence="4 13"/>
<evidence type="ECO:0000256" key="4">
    <source>
        <dbReference type="ARBA" id="ARBA00012268"/>
    </source>
</evidence>
<dbReference type="InterPro" id="IPR044901">
    <property type="entry name" value="Trehalose_TreZ_E-set_sf"/>
</dbReference>
<dbReference type="InterPro" id="IPR013783">
    <property type="entry name" value="Ig-like_fold"/>
</dbReference>
<evidence type="ECO:0000256" key="6">
    <source>
        <dbReference type="ARBA" id="ARBA00022490"/>
    </source>
</evidence>